<keyword evidence="2 5" id="KW-0547">Nucleotide-binding</keyword>
<keyword evidence="3" id="KW-0418">Kinase</keyword>
<evidence type="ECO:0000256" key="6">
    <source>
        <dbReference type="SAM" id="MobiDB-lite"/>
    </source>
</evidence>
<dbReference type="GO" id="GO:0004694">
    <property type="term" value="F:eukaryotic translation initiation factor 2alpha kinase activity"/>
    <property type="evidence" value="ECO:0000318"/>
    <property type="project" value="GO_Central"/>
</dbReference>
<dbReference type="PANTHER" id="PTHR11042:SF187">
    <property type="entry name" value="EUKARYOTIC TRANSLATION INITIATION FACTOR 2-ALPHA KINASE 2"/>
    <property type="match status" value="1"/>
</dbReference>
<dbReference type="InParanoid" id="A0A7M7N4G5"/>
<name>A0A7M7N4G5_STRPU</name>
<dbReference type="PROSITE" id="PS00107">
    <property type="entry name" value="PROTEIN_KINASE_ATP"/>
    <property type="match status" value="1"/>
</dbReference>
<dbReference type="PROSITE" id="PS50011">
    <property type="entry name" value="PROTEIN_KINASE_DOM"/>
    <property type="match status" value="1"/>
</dbReference>
<dbReference type="GO" id="GO:0005634">
    <property type="term" value="C:nucleus"/>
    <property type="evidence" value="ECO:0000318"/>
    <property type="project" value="GO_Central"/>
</dbReference>
<keyword evidence="9" id="KW-1185">Reference proteome</keyword>
<evidence type="ECO:0000256" key="5">
    <source>
        <dbReference type="PROSITE-ProRule" id="PRU10141"/>
    </source>
</evidence>
<organism evidence="8 9">
    <name type="scientific">Strongylocentrotus purpuratus</name>
    <name type="common">Purple sea urchin</name>
    <dbReference type="NCBI Taxonomy" id="7668"/>
    <lineage>
        <taxon>Eukaryota</taxon>
        <taxon>Metazoa</taxon>
        <taxon>Echinodermata</taxon>
        <taxon>Eleutherozoa</taxon>
        <taxon>Echinozoa</taxon>
        <taxon>Echinoidea</taxon>
        <taxon>Euechinoidea</taxon>
        <taxon>Echinacea</taxon>
        <taxon>Camarodonta</taxon>
        <taxon>Echinidea</taxon>
        <taxon>Strongylocentrotidae</taxon>
        <taxon>Strongylocentrotus</taxon>
    </lineage>
</organism>
<dbReference type="InterPro" id="IPR000719">
    <property type="entry name" value="Prot_kinase_dom"/>
</dbReference>
<evidence type="ECO:0000256" key="4">
    <source>
        <dbReference type="ARBA" id="ARBA00022840"/>
    </source>
</evidence>
<feature type="compositionally biased region" description="Polar residues" evidence="6">
    <location>
        <begin position="323"/>
        <end position="337"/>
    </location>
</feature>
<dbReference type="Proteomes" id="UP000007110">
    <property type="component" value="Unassembled WGS sequence"/>
</dbReference>
<dbReference type="AlphaFoldDB" id="A0A7M7N4G5"/>
<dbReference type="SUPFAM" id="SSF56112">
    <property type="entry name" value="Protein kinase-like (PK-like)"/>
    <property type="match status" value="1"/>
</dbReference>
<evidence type="ECO:0000313" key="8">
    <source>
        <dbReference type="EnsemblMetazoa" id="XP_030831118"/>
    </source>
</evidence>
<dbReference type="GO" id="GO:0005737">
    <property type="term" value="C:cytoplasm"/>
    <property type="evidence" value="ECO:0000318"/>
    <property type="project" value="GO_Central"/>
</dbReference>
<dbReference type="InterPro" id="IPR050339">
    <property type="entry name" value="CC_SR_Kinase"/>
</dbReference>
<dbReference type="OMA" id="RECMWEE"/>
<dbReference type="FunFam" id="3.30.200.20:FF:001219">
    <property type="entry name" value="Eukaryotic translation initiation factor 2-alpha kinase 3"/>
    <property type="match status" value="1"/>
</dbReference>
<dbReference type="GeneID" id="100888225"/>
<protein>
    <recommendedName>
        <fullName evidence="7">Protein kinase domain-containing protein</fullName>
    </recommendedName>
</protein>
<dbReference type="InterPro" id="IPR011009">
    <property type="entry name" value="Kinase-like_dom_sf"/>
</dbReference>
<dbReference type="KEGG" id="spu:100888225"/>
<evidence type="ECO:0000313" key="9">
    <source>
        <dbReference type="Proteomes" id="UP000007110"/>
    </source>
</evidence>
<feature type="domain" description="Protein kinase" evidence="7">
    <location>
        <begin position="154"/>
        <end position="762"/>
    </location>
</feature>
<reference evidence="8" key="2">
    <citation type="submission" date="2021-01" db="UniProtKB">
        <authorList>
            <consortium name="EnsemblMetazoa"/>
        </authorList>
    </citation>
    <scope>IDENTIFICATION</scope>
</reference>
<evidence type="ECO:0000256" key="1">
    <source>
        <dbReference type="ARBA" id="ARBA00022679"/>
    </source>
</evidence>
<dbReference type="RefSeq" id="XP_030831118.1">
    <property type="nucleotide sequence ID" value="XM_030975258.1"/>
</dbReference>
<evidence type="ECO:0000256" key="2">
    <source>
        <dbReference type="ARBA" id="ARBA00022741"/>
    </source>
</evidence>
<dbReference type="Gene3D" id="1.10.510.10">
    <property type="entry name" value="Transferase(Phosphotransferase) domain 1"/>
    <property type="match status" value="1"/>
</dbReference>
<accession>A0A7M7N4G5</accession>
<dbReference type="InterPro" id="IPR008266">
    <property type="entry name" value="Tyr_kinase_AS"/>
</dbReference>
<dbReference type="EnsemblMetazoa" id="XM_030975258">
    <property type="protein sequence ID" value="XP_030831118"/>
    <property type="gene ID" value="LOC100888225"/>
</dbReference>
<dbReference type="PROSITE" id="PS00109">
    <property type="entry name" value="PROTEIN_KINASE_TYR"/>
    <property type="match status" value="1"/>
</dbReference>
<dbReference type="InterPro" id="IPR017441">
    <property type="entry name" value="Protein_kinase_ATP_BS"/>
</dbReference>
<feature type="region of interest" description="Disordered" evidence="6">
    <location>
        <begin position="316"/>
        <end position="337"/>
    </location>
</feature>
<dbReference type="PANTHER" id="PTHR11042">
    <property type="entry name" value="EUKARYOTIC TRANSLATION INITIATION FACTOR 2-ALPHA KINASE EIF2-ALPHA KINASE -RELATED"/>
    <property type="match status" value="1"/>
</dbReference>
<sequence length="804" mass="91602">MAGSRSMSSGMQDRLNLRVAPPSLTDFDDSDAVPAANAQALMQIQPAGLHKDVILISLLKGWCEANGKSTSKSQRLYKKMFRKFQEHQVISPAHIEALKQCNYDFLLKTLVSWSLSSSSDDAPDGGAVLPFTHFMPLPDHDHSSFFHQRYEEDFIQKEPIGEGGFGKVYKVQHKLDKEHYAIKKIKVTKRKSCSLQSMQREIKTLACLDHHNIVRYHQSWFGEEVQLLSQQRLMLGLGSFTDMDNGFEGEEDDEEEEEEEEEVEEEEEEGEEQEGTEKDEEDSFYEKSKNIYSCQENESISKLGSTSPIITELVETRSERHSQQTSMTVSMNPAETDPFDSNFTVSFEDERFDSGELVNKFFSQTSDNVDNIRPLAFNKKEEEFDGISDSLDSSGTSGSTIIFQNVDSDAKDCDEFNLPSLKEQNSSEFEFVRQSQRTEKHIGTSSKSDSYEKIKITATTKSKKIVKSTLIPVTSATAAILSTITSSLSSSTRIHNRIRTAPFHSQQPIRNGKFRRSISWDGQESSPEVDNGYWPRSRPSFKRRYYLYIQMELCSSTLRTWLSERNEKISKTENQFDVVNEKENQNIYVQILEGMNYIHGRGILHRDVTPKNIFLSNKDDGHPLVKIGDFGLAREDVLTEPKTPMRFRRDQDFDECSVDPCVSQTYTSGIGTETYAAPEQLDGTTYDNKSDMYSMGLILFELYHPFGTGMERHKCLEKLRAGNIPEELQKRWPVQHSAIQCLTRQDSQERPSASDLLSGDMFPSKDKIIESQADEIQTLKKLLAERDAEISQLKEHKNPKSAKT</sequence>
<dbReference type="GO" id="GO:0005524">
    <property type="term" value="F:ATP binding"/>
    <property type="evidence" value="ECO:0007669"/>
    <property type="project" value="UniProtKB-UniRule"/>
</dbReference>
<dbReference type="Gene3D" id="3.30.200.20">
    <property type="entry name" value="Phosphorylase Kinase, domain 1"/>
    <property type="match status" value="1"/>
</dbReference>
<keyword evidence="4 5" id="KW-0067">ATP-binding</keyword>
<proteinExistence type="predicted"/>
<feature type="binding site" evidence="5">
    <location>
        <position position="184"/>
    </location>
    <ligand>
        <name>ATP</name>
        <dbReference type="ChEBI" id="CHEBI:30616"/>
    </ligand>
</feature>
<dbReference type="GO" id="GO:1990625">
    <property type="term" value="P:negative regulation of cytoplasmic translational initiation in response to stress"/>
    <property type="evidence" value="ECO:0000318"/>
    <property type="project" value="GO_Central"/>
</dbReference>
<dbReference type="FunFam" id="1.10.510.10:FF:000375">
    <property type="entry name" value="Putative eukaryotic translation initiation factor 2-alpha kinase 1"/>
    <property type="match status" value="1"/>
</dbReference>
<keyword evidence="1" id="KW-0808">Transferase</keyword>
<evidence type="ECO:0000256" key="3">
    <source>
        <dbReference type="ARBA" id="ARBA00022777"/>
    </source>
</evidence>
<feature type="region of interest" description="Disordered" evidence="6">
    <location>
        <begin position="239"/>
        <end position="285"/>
    </location>
</feature>
<dbReference type="OrthoDB" id="1405469at2759"/>
<feature type="compositionally biased region" description="Acidic residues" evidence="6">
    <location>
        <begin position="245"/>
        <end position="283"/>
    </location>
</feature>
<evidence type="ECO:0000259" key="7">
    <source>
        <dbReference type="PROSITE" id="PS50011"/>
    </source>
</evidence>
<reference evidence="9" key="1">
    <citation type="submission" date="2015-02" db="EMBL/GenBank/DDBJ databases">
        <title>Genome sequencing for Strongylocentrotus purpuratus.</title>
        <authorList>
            <person name="Murali S."/>
            <person name="Liu Y."/>
            <person name="Vee V."/>
            <person name="English A."/>
            <person name="Wang M."/>
            <person name="Skinner E."/>
            <person name="Han Y."/>
            <person name="Muzny D.M."/>
            <person name="Worley K.C."/>
            <person name="Gibbs R.A."/>
        </authorList>
    </citation>
    <scope>NUCLEOTIDE SEQUENCE</scope>
</reference>
<dbReference type="Pfam" id="PF00069">
    <property type="entry name" value="Pkinase"/>
    <property type="match status" value="2"/>
</dbReference>
<dbReference type="CTD" id="27102"/>